<dbReference type="Gene3D" id="3.40.50.1820">
    <property type="entry name" value="alpha/beta hydrolase"/>
    <property type="match status" value="1"/>
</dbReference>
<dbReference type="PANTHER" id="PTHR23024">
    <property type="entry name" value="ARYLACETAMIDE DEACETYLASE"/>
    <property type="match status" value="1"/>
</dbReference>
<dbReference type="SUPFAM" id="SSF53474">
    <property type="entry name" value="alpha/beta-Hydrolases"/>
    <property type="match status" value="1"/>
</dbReference>
<dbReference type="Pfam" id="PF07859">
    <property type="entry name" value="Abhydrolase_3"/>
    <property type="match status" value="1"/>
</dbReference>
<feature type="active site" evidence="1">
    <location>
        <position position="159"/>
    </location>
</feature>
<evidence type="ECO:0000256" key="1">
    <source>
        <dbReference type="PROSITE-ProRule" id="PRU10038"/>
    </source>
</evidence>
<dbReference type="InterPro" id="IPR050466">
    <property type="entry name" value="Carboxylest/Gibb_receptor"/>
</dbReference>
<dbReference type="PROSITE" id="PS01174">
    <property type="entry name" value="LIPASE_GDXG_SER"/>
    <property type="match status" value="1"/>
</dbReference>
<gene>
    <name evidence="3" type="primary">CXE2</name>
    <name evidence="3" type="ORF">AXF42_Ash016636</name>
</gene>
<evidence type="ECO:0000313" key="3">
    <source>
        <dbReference type="EMBL" id="PKA49447.1"/>
    </source>
</evidence>
<evidence type="ECO:0000313" key="4">
    <source>
        <dbReference type="Proteomes" id="UP000236161"/>
    </source>
</evidence>
<feature type="domain" description="Alpha/beta hydrolase fold-3" evidence="2">
    <location>
        <begin position="76"/>
        <end position="286"/>
    </location>
</feature>
<evidence type="ECO:0000259" key="2">
    <source>
        <dbReference type="Pfam" id="PF07859"/>
    </source>
</evidence>
<name>A0A2I0A1N9_9ASPA</name>
<dbReference type="InterPro" id="IPR033140">
    <property type="entry name" value="Lipase_GDXG_put_SER_AS"/>
</dbReference>
<keyword evidence="3" id="KW-0456">Lyase</keyword>
<accession>A0A2I0A1N9</accession>
<dbReference type="GO" id="GO:0033987">
    <property type="term" value="F:2-hydroxyisoflavanone dehydratase activity"/>
    <property type="evidence" value="ECO:0007669"/>
    <property type="project" value="UniProtKB-EC"/>
</dbReference>
<keyword evidence="4" id="KW-1185">Reference proteome</keyword>
<dbReference type="AlphaFoldDB" id="A0A2I0A1N9"/>
<dbReference type="STRING" id="1088818.A0A2I0A1N9"/>
<sequence length="309" mass="34222">MAAADELEFEIPNYFRYYRSGRVERLGGTTTVPAGVDPSTAVDSRDVIVDPSNAVSARLYLPSATAGDEERKIPIVIYFHGGGFCIESAASPTYHRHLNALAALTPLLGVSVDYRRPPEHRLPAAYDDGWAALRWVVSRVDPWVTRYGDHRRVFLAGDSAGANIAHQVAARAAAEGMPVKGVALVHPFFWGTEPVGGEPRDAEFRERMDRRWRFTFPTAAAPEDPRWDPAAVGSPAEVGCERVMVAVAEKDFLNHRGRRYYEKLTASGWRGEAEFVETPAAGHVYHLLAPETEEAAEMIGKLVDFFRRD</sequence>
<dbReference type="EMBL" id="KZ452038">
    <property type="protein sequence ID" value="PKA49447.1"/>
    <property type="molecule type" value="Genomic_DNA"/>
</dbReference>
<dbReference type="PANTHER" id="PTHR23024:SF435">
    <property type="entry name" value="OS06G0214300 PROTEIN"/>
    <property type="match status" value="1"/>
</dbReference>
<dbReference type="EC" id="4.2.1.105" evidence="3"/>
<dbReference type="InterPro" id="IPR013094">
    <property type="entry name" value="AB_hydrolase_3"/>
</dbReference>
<dbReference type="InterPro" id="IPR029058">
    <property type="entry name" value="AB_hydrolase_fold"/>
</dbReference>
<proteinExistence type="predicted"/>
<dbReference type="GO" id="GO:0016787">
    <property type="term" value="F:hydrolase activity"/>
    <property type="evidence" value="ECO:0007669"/>
    <property type="project" value="InterPro"/>
</dbReference>
<protein>
    <submittedName>
        <fullName evidence="3">Putative carboxylesterase 2</fullName>
        <ecNumber evidence="3">4.2.1.105</ecNumber>
    </submittedName>
</protein>
<dbReference type="Proteomes" id="UP000236161">
    <property type="component" value="Unassembled WGS sequence"/>
</dbReference>
<organism evidence="3 4">
    <name type="scientific">Apostasia shenzhenica</name>
    <dbReference type="NCBI Taxonomy" id="1088818"/>
    <lineage>
        <taxon>Eukaryota</taxon>
        <taxon>Viridiplantae</taxon>
        <taxon>Streptophyta</taxon>
        <taxon>Embryophyta</taxon>
        <taxon>Tracheophyta</taxon>
        <taxon>Spermatophyta</taxon>
        <taxon>Magnoliopsida</taxon>
        <taxon>Liliopsida</taxon>
        <taxon>Asparagales</taxon>
        <taxon>Orchidaceae</taxon>
        <taxon>Apostasioideae</taxon>
        <taxon>Apostasia</taxon>
    </lineage>
</organism>
<dbReference type="OrthoDB" id="408631at2759"/>
<reference evidence="3 4" key="1">
    <citation type="journal article" date="2017" name="Nature">
        <title>The Apostasia genome and the evolution of orchids.</title>
        <authorList>
            <person name="Zhang G.Q."/>
            <person name="Liu K.W."/>
            <person name="Li Z."/>
            <person name="Lohaus R."/>
            <person name="Hsiao Y.Y."/>
            <person name="Niu S.C."/>
            <person name="Wang J.Y."/>
            <person name="Lin Y.C."/>
            <person name="Xu Q."/>
            <person name="Chen L.J."/>
            <person name="Yoshida K."/>
            <person name="Fujiwara S."/>
            <person name="Wang Z.W."/>
            <person name="Zhang Y.Q."/>
            <person name="Mitsuda N."/>
            <person name="Wang M."/>
            <person name="Liu G.H."/>
            <person name="Pecoraro L."/>
            <person name="Huang H.X."/>
            <person name="Xiao X.J."/>
            <person name="Lin M."/>
            <person name="Wu X.Y."/>
            <person name="Wu W.L."/>
            <person name="Chen Y.Y."/>
            <person name="Chang S.B."/>
            <person name="Sakamoto S."/>
            <person name="Ohme-Takagi M."/>
            <person name="Yagi M."/>
            <person name="Zeng S.J."/>
            <person name="Shen C.Y."/>
            <person name="Yeh C.M."/>
            <person name="Luo Y.B."/>
            <person name="Tsai W.C."/>
            <person name="Van de Peer Y."/>
            <person name="Liu Z.J."/>
        </authorList>
    </citation>
    <scope>NUCLEOTIDE SEQUENCE [LARGE SCALE GENOMIC DNA]</scope>
    <source>
        <strain evidence="4">cv. Shenzhen</strain>
        <tissue evidence="3">Stem</tissue>
    </source>
</reference>